<name>A0A7C1NPR8_UNCC3</name>
<proteinExistence type="predicted"/>
<dbReference type="AlphaFoldDB" id="A0A7C1NPR8"/>
<dbReference type="EMBL" id="DRHL01000094">
    <property type="protein sequence ID" value="HEB13669.1"/>
    <property type="molecule type" value="Genomic_DNA"/>
</dbReference>
<feature type="compositionally biased region" description="Basic and acidic residues" evidence="1">
    <location>
        <begin position="48"/>
        <end position="57"/>
    </location>
</feature>
<evidence type="ECO:0000256" key="1">
    <source>
        <dbReference type="SAM" id="MobiDB-lite"/>
    </source>
</evidence>
<reference evidence="2" key="1">
    <citation type="journal article" date="2020" name="mSystems">
        <title>Genome- and Community-Level Interaction Insights into Carbon Utilization and Element Cycling Functions of Hydrothermarchaeota in Hydrothermal Sediment.</title>
        <authorList>
            <person name="Zhou Z."/>
            <person name="Liu Y."/>
            <person name="Xu W."/>
            <person name="Pan J."/>
            <person name="Luo Z.H."/>
            <person name="Li M."/>
        </authorList>
    </citation>
    <scope>NUCLEOTIDE SEQUENCE [LARGE SCALE GENOMIC DNA]</scope>
    <source>
        <strain evidence="2">HyVt-369</strain>
    </source>
</reference>
<dbReference type="Proteomes" id="UP000885695">
    <property type="component" value="Unassembled WGS sequence"/>
</dbReference>
<feature type="compositionally biased region" description="Basic and acidic residues" evidence="1">
    <location>
        <begin position="64"/>
        <end position="76"/>
    </location>
</feature>
<feature type="compositionally biased region" description="Polar residues" evidence="1">
    <location>
        <begin position="91"/>
        <end position="112"/>
    </location>
</feature>
<feature type="region of interest" description="Disordered" evidence="1">
    <location>
        <begin position="178"/>
        <end position="236"/>
    </location>
</feature>
<comment type="caution">
    <text evidence="2">The sequence shown here is derived from an EMBL/GenBank/DDBJ whole genome shotgun (WGS) entry which is preliminary data.</text>
</comment>
<evidence type="ECO:0000313" key="2">
    <source>
        <dbReference type="EMBL" id="HEB13669.1"/>
    </source>
</evidence>
<feature type="region of interest" description="Disordered" evidence="1">
    <location>
        <begin position="1"/>
        <end position="115"/>
    </location>
</feature>
<protein>
    <submittedName>
        <fullName evidence="2">Uncharacterized protein</fullName>
    </submittedName>
</protein>
<gene>
    <name evidence="2" type="ORF">ENI13_01670</name>
</gene>
<feature type="compositionally biased region" description="Acidic residues" evidence="1">
    <location>
        <begin position="10"/>
        <end position="30"/>
    </location>
</feature>
<accession>A0A7C1NPR8</accession>
<sequence>MEPEKKETNELDNQDDEVTEEEDTSTEEDSSKETPSADDSSEEEESSEEKPATPKEESTEDLIEGVKEEVGEKRFDGLMAAWQRDRRDLQKLQNQPPQAPSQETTPPAQSQDKAFGDYVYKEVKTREGVERMASDEAARKELEEATKIYPKIPQTSLLDTALKYRVNLTTAGQIIQDQAAGSKATQTVAEQDQSRKSKAGKVGGKSATDKSKGISKYDPKLSMEENIDVGRKELGM</sequence>
<organism evidence="2">
    <name type="scientific">candidate division CPR3 bacterium</name>
    <dbReference type="NCBI Taxonomy" id="2268181"/>
    <lineage>
        <taxon>Bacteria</taxon>
        <taxon>Bacteria division CPR3</taxon>
    </lineage>
</organism>
<feature type="compositionally biased region" description="Basic and acidic residues" evidence="1">
    <location>
        <begin position="207"/>
        <end position="236"/>
    </location>
</feature>